<dbReference type="PANTHER" id="PTHR10285">
    <property type="entry name" value="URIDINE KINASE"/>
    <property type="match status" value="1"/>
</dbReference>
<comment type="catalytic activity">
    <reaction evidence="12">
        <text>cytidine + ATP = CMP + ADP + H(+)</text>
        <dbReference type="Rhea" id="RHEA:24674"/>
        <dbReference type="ChEBI" id="CHEBI:15378"/>
        <dbReference type="ChEBI" id="CHEBI:17562"/>
        <dbReference type="ChEBI" id="CHEBI:30616"/>
        <dbReference type="ChEBI" id="CHEBI:60377"/>
        <dbReference type="ChEBI" id="CHEBI:456216"/>
        <dbReference type="EC" id="2.7.1.48"/>
    </reaction>
</comment>
<dbReference type="InterPro" id="IPR027417">
    <property type="entry name" value="P-loop_NTPase"/>
</dbReference>
<evidence type="ECO:0000256" key="7">
    <source>
        <dbReference type="ARBA" id="ARBA00022676"/>
    </source>
</evidence>
<dbReference type="Pfam" id="PF14681">
    <property type="entry name" value="UPRTase"/>
    <property type="match status" value="1"/>
</dbReference>
<evidence type="ECO:0000313" key="16">
    <source>
        <dbReference type="EMBL" id="CAL4762155.1"/>
    </source>
</evidence>
<dbReference type="InterPro" id="IPR000836">
    <property type="entry name" value="PRTase_dom"/>
</dbReference>
<dbReference type="NCBIfam" id="TIGR00235">
    <property type="entry name" value="udk"/>
    <property type="match status" value="1"/>
</dbReference>
<keyword evidence="7" id="KW-0328">Glycosyltransferase</keyword>
<evidence type="ECO:0000256" key="3">
    <source>
        <dbReference type="ARBA" id="ARBA00004784"/>
    </source>
</evidence>
<reference evidence="15" key="1">
    <citation type="submission" date="2022-10" db="EMBL/GenBank/DDBJ databases">
        <authorList>
            <person name="Chen Y."/>
            <person name="Dougan E. K."/>
            <person name="Chan C."/>
            <person name="Rhodes N."/>
            <person name="Thang M."/>
        </authorList>
    </citation>
    <scope>NUCLEOTIDE SEQUENCE</scope>
</reference>
<evidence type="ECO:0000256" key="4">
    <source>
        <dbReference type="ARBA" id="ARBA00005180"/>
    </source>
</evidence>
<evidence type="ECO:0000313" key="15">
    <source>
        <dbReference type="EMBL" id="CAI3974843.1"/>
    </source>
</evidence>
<feature type="domain" description="Phosphoribosyltransferase" evidence="14">
    <location>
        <begin position="250"/>
        <end position="454"/>
    </location>
</feature>
<dbReference type="EMBL" id="CAMXCT030000161">
    <property type="protein sequence ID" value="CAL4762155.1"/>
    <property type="molecule type" value="Genomic_DNA"/>
</dbReference>
<dbReference type="NCBIfam" id="NF001097">
    <property type="entry name" value="PRK00129.1"/>
    <property type="match status" value="1"/>
</dbReference>
<evidence type="ECO:0000256" key="9">
    <source>
        <dbReference type="ARBA" id="ARBA00022741"/>
    </source>
</evidence>
<evidence type="ECO:0000313" key="17">
    <source>
        <dbReference type="Proteomes" id="UP001152797"/>
    </source>
</evidence>
<keyword evidence="8 12" id="KW-0808">Transferase</keyword>
<dbReference type="InterPro" id="IPR006083">
    <property type="entry name" value="PRK/URK"/>
</dbReference>
<name>A0A9P1BLZ2_9DINO</name>
<dbReference type="GO" id="GO:0016757">
    <property type="term" value="F:glycosyltransferase activity"/>
    <property type="evidence" value="ECO:0007669"/>
    <property type="project" value="UniProtKB-KW"/>
</dbReference>
<keyword evidence="10 12" id="KW-0418">Kinase</keyword>
<evidence type="ECO:0000256" key="2">
    <source>
        <dbReference type="ARBA" id="ARBA00004690"/>
    </source>
</evidence>
<dbReference type="NCBIfam" id="NF004018">
    <property type="entry name" value="PRK05480.1"/>
    <property type="match status" value="1"/>
</dbReference>
<dbReference type="GO" id="GO:0004849">
    <property type="term" value="F:uridine kinase activity"/>
    <property type="evidence" value="ECO:0007669"/>
    <property type="project" value="UniProtKB-EC"/>
</dbReference>
<dbReference type="Proteomes" id="UP001152797">
    <property type="component" value="Unassembled WGS sequence"/>
</dbReference>
<dbReference type="FunFam" id="3.40.50.300:FF:000339">
    <property type="entry name" value="Uridine kinase"/>
    <property type="match status" value="1"/>
</dbReference>
<gene>
    <name evidence="15" type="ORF">C1SCF055_LOCUS3209</name>
</gene>
<dbReference type="EMBL" id="CAMXCT010000161">
    <property type="protein sequence ID" value="CAI3974843.1"/>
    <property type="molecule type" value="Genomic_DNA"/>
</dbReference>
<organism evidence="15">
    <name type="scientific">Cladocopium goreaui</name>
    <dbReference type="NCBI Taxonomy" id="2562237"/>
    <lineage>
        <taxon>Eukaryota</taxon>
        <taxon>Sar</taxon>
        <taxon>Alveolata</taxon>
        <taxon>Dinophyceae</taxon>
        <taxon>Suessiales</taxon>
        <taxon>Symbiodiniaceae</taxon>
        <taxon>Cladocopium</taxon>
    </lineage>
</organism>
<keyword evidence="9 12" id="KW-0547">Nucleotide-binding</keyword>
<comment type="similarity">
    <text evidence="5">Belongs to the UPRTase family.</text>
</comment>
<evidence type="ECO:0000256" key="8">
    <source>
        <dbReference type="ARBA" id="ARBA00022679"/>
    </source>
</evidence>
<keyword evidence="12" id="KW-0067">ATP-binding</keyword>
<feature type="domain" description="Phosphoribulokinase/uridine kinase" evidence="13">
    <location>
        <begin position="35"/>
        <end position="221"/>
    </location>
</feature>
<dbReference type="Gene3D" id="3.40.50.300">
    <property type="entry name" value="P-loop containing nucleotide triphosphate hydrolases"/>
    <property type="match status" value="1"/>
</dbReference>
<dbReference type="EC" id="2.7.1.48" evidence="12"/>
<dbReference type="AlphaFoldDB" id="A0A9P1BLZ2"/>
<dbReference type="CDD" id="cd06223">
    <property type="entry name" value="PRTases_typeI"/>
    <property type="match status" value="1"/>
</dbReference>
<evidence type="ECO:0000256" key="10">
    <source>
        <dbReference type="ARBA" id="ARBA00022777"/>
    </source>
</evidence>
<keyword evidence="11" id="KW-0342">GTP-binding</keyword>
<evidence type="ECO:0000259" key="13">
    <source>
        <dbReference type="Pfam" id="PF00485"/>
    </source>
</evidence>
<proteinExistence type="inferred from homology"/>
<dbReference type="SUPFAM" id="SSF52540">
    <property type="entry name" value="P-loop containing nucleoside triphosphate hydrolases"/>
    <property type="match status" value="1"/>
</dbReference>
<evidence type="ECO:0000256" key="6">
    <source>
        <dbReference type="ARBA" id="ARBA00022533"/>
    </source>
</evidence>
<evidence type="ECO:0000256" key="5">
    <source>
        <dbReference type="ARBA" id="ARBA00009516"/>
    </source>
</evidence>
<evidence type="ECO:0000256" key="1">
    <source>
        <dbReference type="ARBA" id="ARBA00001946"/>
    </source>
</evidence>
<dbReference type="PRINTS" id="PR00988">
    <property type="entry name" value="URIDINKINASE"/>
</dbReference>
<dbReference type="GO" id="GO:0005524">
    <property type="term" value="F:ATP binding"/>
    <property type="evidence" value="ECO:0007669"/>
    <property type="project" value="UniProtKB-KW"/>
</dbReference>
<evidence type="ECO:0000259" key="14">
    <source>
        <dbReference type="Pfam" id="PF14681"/>
    </source>
</evidence>
<dbReference type="GO" id="GO:0005525">
    <property type="term" value="F:GTP binding"/>
    <property type="evidence" value="ECO:0007669"/>
    <property type="project" value="UniProtKB-KW"/>
</dbReference>
<dbReference type="GO" id="GO:0008655">
    <property type="term" value="P:pyrimidine-containing compound salvage"/>
    <property type="evidence" value="ECO:0007669"/>
    <property type="project" value="UniProtKB-ARBA"/>
</dbReference>
<dbReference type="InterPro" id="IPR000764">
    <property type="entry name" value="Uridine_kinase-like"/>
</dbReference>
<keyword evidence="6" id="KW-0021">Allosteric enzyme</keyword>
<sequence>MAGGAHGNVALAGDGSLSPKSPGRRACLNRVQPFVIGIAGGTASGKTTVCTQLMQALGGQRVALISLDEFYRDLTEEECSSITDVNFDEPEAFDVKCLANCLDTLSKGELAQVPVYDFVTSRRSTTSVRNVAPADVVILEGILVLHLPETLRRCHMKIFVDTDDDVRLARRIRRDTVERGRDVEAVIQQYTRFVKPSFEKYILPSRNNADVVVPWRESNTVAVDLITQHIRTKLGMHELLRIFTNLYVMPSTMQTRGMHTKIRSRDTPRQEFAFYADRIIRLVVEAALGHLPFQETEVTTPVGEPYQGVEFSRKICGVSIIRSGEAMENALRTCCSGVKIGKILIDQVGKERSLHVLYEKLPYDIAERHVLLMDPILASGNTCAAAIEVLTKLRNVKEEKIILITIIAAAKGINLVCSRFPGVKVITTEIDEGMDDNGIVLPGIGNFGDRYFGTCCAADEPSRLLTGNLSSVNSERASETSTSNGNNCAQ</sequence>
<comment type="pathway">
    <text evidence="2 12">Pyrimidine metabolism; UMP biosynthesis via salvage pathway; UMP from uridine: step 1/1.</text>
</comment>
<protein>
    <recommendedName>
        <fullName evidence="12">Uridine kinase</fullName>
        <ecNumber evidence="12">2.7.1.48</ecNumber>
    </recommendedName>
</protein>
<dbReference type="EMBL" id="CAMXCT020000161">
    <property type="protein sequence ID" value="CAL1128218.1"/>
    <property type="molecule type" value="Genomic_DNA"/>
</dbReference>
<dbReference type="InterPro" id="IPR029057">
    <property type="entry name" value="PRTase-like"/>
</dbReference>
<dbReference type="Pfam" id="PF00485">
    <property type="entry name" value="PRK"/>
    <property type="match status" value="1"/>
</dbReference>
<comment type="catalytic activity">
    <reaction evidence="12">
        <text>uridine + ATP = UMP + ADP + H(+)</text>
        <dbReference type="Rhea" id="RHEA:16825"/>
        <dbReference type="ChEBI" id="CHEBI:15378"/>
        <dbReference type="ChEBI" id="CHEBI:16704"/>
        <dbReference type="ChEBI" id="CHEBI:30616"/>
        <dbReference type="ChEBI" id="CHEBI:57865"/>
        <dbReference type="ChEBI" id="CHEBI:456216"/>
        <dbReference type="EC" id="2.7.1.48"/>
    </reaction>
</comment>
<accession>A0A9P1BLZ2</accession>
<reference evidence="16 17" key="2">
    <citation type="submission" date="2024-05" db="EMBL/GenBank/DDBJ databases">
        <authorList>
            <person name="Chen Y."/>
            <person name="Shah S."/>
            <person name="Dougan E. K."/>
            <person name="Thang M."/>
            <person name="Chan C."/>
        </authorList>
    </citation>
    <scope>NUCLEOTIDE SEQUENCE [LARGE SCALE GENOMIC DNA]</scope>
</reference>
<dbReference type="FunFam" id="3.40.50.2020:FF:000023">
    <property type="entry name" value="Probable uracil phosphoribosyltransferase"/>
    <property type="match status" value="1"/>
</dbReference>
<keyword evidence="17" id="KW-1185">Reference proteome</keyword>
<comment type="cofactor">
    <cofactor evidence="1">
        <name>Mg(2+)</name>
        <dbReference type="ChEBI" id="CHEBI:18420"/>
    </cofactor>
</comment>
<dbReference type="OrthoDB" id="106623at2759"/>
<dbReference type="SUPFAM" id="SSF53271">
    <property type="entry name" value="PRTase-like"/>
    <property type="match status" value="1"/>
</dbReference>
<dbReference type="CDD" id="cd02023">
    <property type="entry name" value="UMPK"/>
    <property type="match status" value="1"/>
</dbReference>
<comment type="pathway">
    <text evidence="4">Pyrimidine metabolism; UMP biosynthesis via salvage pathway; UMP from uracil: step 1/1.</text>
</comment>
<evidence type="ECO:0000256" key="11">
    <source>
        <dbReference type="ARBA" id="ARBA00023134"/>
    </source>
</evidence>
<evidence type="ECO:0000256" key="12">
    <source>
        <dbReference type="RuleBase" id="RU003825"/>
    </source>
</evidence>
<comment type="caution">
    <text evidence="15">The sequence shown here is derived from an EMBL/GenBank/DDBJ whole genome shotgun (WGS) entry which is preliminary data.</text>
</comment>
<comment type="pathway">
    <text evidence="3 12">Pyrimidine metabolism; CTP biosynthesis via salvage pathway; CTP from cytidine: step 1/3.</text>
</comment>
<comment type="similarity">
    <text evidence="12">Belongs to the uridine kinase family.</text>
</comment>
<dbReference type="Gene3D" id="3.40.50.2020">
    <property type="match status" value="1"/>
</dbReference>